<reference evidence="2 3" key="1">
    <citation type="submission" date="2013-08" db="EMBL/GenBank/DDBJ databases">
        <title>Genome sequencing of Cellulomonas carbonis T26.</title>
        <authorList>
            <person name="Chen F."/>
            <person name="Li Y."/>
            <person name="Wang G."/>
        </authorList>
    </citation>
    <scope>NUCLEOTIDE SEQUENCE [LARGE SCALE GENOMIC DNA]</scope>
    <source>
        <strain evidence="2 3">T26</strain>
    </source>
</reference>
<protein>
    <submittedName>
        <fullName evidence="2">Uncharacterized protein</fullName>
    </submittedName>
</protein>
<comment type="caution">
    <text evidence="2">The sequence shown here is derived from an EMBL/GenBank/DDBJ whole genome shotgun (WGS) entry which is preliminary data.</text>
</comment>
<evidence type="ECO:0000313" key="2">
    <source>
        <dbReference type="EMBL" id="KGM12045.1"/>
    </source>
</evidence>
<sequence length="188" mass="19283">MNVATQPAAPGPVETVGVALRSWTPRQWVAAGLFTVAFALLIGIPTVLIPNPVFGREIPVVAWNYPAWIATSVLAGMLAATYVRPRRLAGAPGAVDGGALAGDAPDEVDRPSRLGMVGGVLTWFAVGCPVCNKVALLALGYSGALTWFAPVQPYLAGVALLLTAGALVVRLRGQVACPVPAVPAVPRG</sequence>
<evidence type="ECO:0000256" key="1">
    <source>
        <dbReference type="SAM" id="Phobius"/>
    </source>
</evidence>
<keyword evidence="1" id="KW-0472">Membrane</keyword>
<dbReference type="OrthoDB" id="166777at2"/>
<evidence type="ECO:0000313" key="3">
    <source>
        <dbReference type="Proteomes" id="UP000029839"/>
    </source>
</evidence>
<feature type="transmembrane region" description="Helical" evidence="1">
    <location>
        <begin position="61"/>
        <end position="83"/>
    </location>
</feature>
<proteinExistence type="predicted"/>
<name>A0A0A0BVN7_9CELL</name>
<feature type="transmembrane region" description="Helical" evidence="1">
    <location>
        <begin position="28"/>
        <end position="49"/>
    </location>
</feature>
<feature type="transmembrane region" description="Helical" evidence="1">
    <location>
        <begin position="120"/>
        <end position="141"/>
    </location>
</feature>
<dbReference type="Proteomes" id="UP000029839">
    <property type="component" value="Unassembled WGS sequence"/>
</dbReference>
<dbReference type="AlphaFoldDB" id="A0A0A0BVN7"/>
<organism evidence="2 3">
    <name type="scientific">Cellulomonas carbonis T26</name>
    <dbReference type="NCBI Taxonomy" id="947969"/>
    <lineage>
        <taxon>Bacteria</taxon>
        <taxon>Bacillati</taxon>
        <taxon>Actinomycetota</taxon>
        <taxon>Actinomycetes</taxon>
        <taxon>Micrococcales</taxon>
        <taxon>Cellulomonadaceae</taxon>
        <taxon>Cellulomonas</taxon>
    </lineage>
</organism>
<gene>
    <name evidence="2" type="ORF">N868_02625</name>
</gene>
<dbReference type="RefSeq" id="WP_043603236.1">
    <property type="nucleotide sequence ID" value="NZ_AXCY01000009.1"/>
</dbReference>
<dbReference type="EMBL" id="AXCY01000009">
    <property type="protein sequence ID" value="KGM12045.1"/>
    <property type="molecule type" value="Genomic_DNA"/>
</dbReference>
<accession>A0A0A0BVN7</accession>
<reference evidence="2 3" key="2">
    <citation type="journal article" date="2015" name="Stand. Genomic Sci.">
        <title>Draft genome sequence of Cellulomonas carbonis T26(T) and comparative analysis of six Cellulomonas genomes.</title>
        <authorList>
            <person name="Zhuang W."/>
            <person name="Zhang S."/>
            <person name="Xia X."/>
            <person name="Wang G."/>
        </authorList>
    </citation>
    <scope>NUCLEOTIDE SEQUENCE [LARGE SCALE GENOMIC DNA]</scope>
    <source>
        <strain evidence="2 3">T26</strain>
    </source>
</reference>
<keyword evidence="1" id="KW-1133">Transmembrane helix</keyword>
<keyword evidence="3" id="KW-1185">Reference proteome</keyword>
<feature type="transmembrane region" description="Helical" evidence="1">
    <location>
        <begin position="147"/>
        <end position="169"/>
    </location>
</feature>
<keyword evidence="1" id="KW-0812">Transmembrane</keyword>